<evidence type="ECO:0000313" key="4">
    <source>
        <dbReference type="Proteomes" id="UP000199377"/>
    </source>
</evidence>
<proteinExistence type="inferred from homology"/>
<dbReference type="Gene3D" id="3.90.1300.10">
    <property type="entry name" value="Amidase signature (AS) domain"/>
    <property type="match status" value="1"/>
</dbReference>
<feature type="domain" description="Amidase" evidence="2">
    <location>
        <begin position="26"/>
        <end position="451"/>
    </location>
</feature>
<dbReference type="InterPro" id="IPR020556">
    <property type="entry name" value="Amidase_CS"/>
</dbReference>
<dbReference type="GO" id="GO:0003824">
    <property type="term" value="F:catalytic activity"/>
    <property type="evidence" value="ECO:0007669"/>
    <property type="project" value="InterPro"/>
</dbReference>
<dbReference type="Pfam" id="PF01425">
    <property type="entry name" value="Amidase"/>
    <property type="match status" value="1"/>
</dbReference>
<protein>
    <submittedName>
        <fullName evidence="3">Amidase</fullName>
    </submittedName>
</protein>
<dbReference type="PANTHER" id="PTHR11895:SF7">
    <property type="entry name" value="GLUTAMYL-TRNA(GLN) AMIDOTRANSFERASE SUBUNIT A, MITOCHONDRIAL"/>
    <property type="match status" value="1"/>
</dbReference>
<sequence>MSSELWSWTASELASAIAAGKITSVEATESALARMEAVNPALNAVVDPLPEQAMEAAKAADAALRAHGPSGPLHGVPVTVKINVDYKGRATTNGVVKFKDLIAPEDGSVVRGIKAAGGVIIGRTNTPCFSMRAFTSNDLHGMTVNPHDSTITPGGSSGGAGSATAAGIGAMGHGNDIGGSVRGPAYHCGLYGLRPTAGIAGAYSPSQLAERMIVSQMSSVQGPLARSVEDVRLAMLALAKPDPRDVWQTPSTGLFAPLGHAPCKVALAAESPDFPTDPAVSAAIRKAGAILADAGYEVVEVPTPSFQEAVEYWRIVLGNEMRAGLAGLMQEIGDAKMKKALEVTLRGVPEISDRDGMLKLIAKRSTILREWQAFLADYPLILTATCWSKPFEEDYDQRDDLDADAFFAAMAPLTGTPTIGLPGFSVPVDTVPGKPMGVQLISARYGDRALLEAGAVIERGIGPIAPIDPRG</sequence>
<dbReference type="AlphaFoldDB" id="A0A1I3HT70"/>
<reference evidence="3 4" key="1">
    <citation type="submission" date="2016-10" db="EMBL/GenBank/DDBJ databases">
        <authorList>
            <person name="de Groot N.N."/>
        </authorList>
    </citation>
    <scope>NUCLEOTIDE SEQUENCE [LARGE SCALE GENOMIC DNA]</scope>
    <source>
        <strain evidence="3 4">CGMCC 1.11030</strain>
    </source>
</reference>
<dbReference type="STRING" id="1114924.SAMN05216258_106158"/>
<keyword evidence="4" id="KW-1185">Reference proteome</keyword>
<dbReference type="InterPro" id="IPR036928">
    <property type="entry name" value="AS_sf"/>
</dbReference>
<accession>A0A1I3HT70</accession>
<gene>
    <name evidence="3" type="ORF">SAMN05216258_106158</name>
</gene>
<comment type="similarity">
    <text evidence="1">Belongs to the amidase family.</text>
</comment>
<dbReference type="InterPro" id="IPR000120">
    <property type="entry name" value="Amidase"/>
</dbReference>
<name>A0A1I3HT70_9RHOB</name>
<dbReference type="OrthoDB" id="9777859at2"/>
<evidence type="ECO:0000256" key="1">
    <source>
        <dbReference type="ARBA" id="ARBA00009199"/>
    </source>
</evidence>
<dbReference type="PANTHER" id="PTHR11895">
    <property type="entry name" value="TRANSAMIDASE"/>
    <property type="match status" value="1"/>
</dbReference>
<dbReference type="InterPro" id="IPR023631">
    <property type="entry name" value="Amidase_dom"/>
</dbReference>
<evidence type="ECO:0000259" key="2">
    <source>
        <dbReference type="Pfam" id="PF01425"/>
    </source>
</evidence>
<dbReference type="EMBL" id="FOQH01000006">
    <property type="protein sequence ID" value="SFI38833.1"/>
    <property type="molecule type" value="Genomic_DNA"/>
</dbReference>
<evidence type="ECO:0000313" key="3">
    <source>
        <dbReference type="EMBL" id="SFI38833.1"/>
    </source>
</evidence>
<dbReference type="Proteomes" id="UP000199377">
    <property type="component" value="Unassembled WGS sequence"/>
</dbReference>
<dbReference type="NCBIfam" id="NF005687">
    <property type="entry name" value="PRK07487.1"/>
    <property type="match status" value="1"/>
</dbReference>
<organism evidence="3 4">
    <name type="scientific">Albimonas pacifica</name>
    <dbReference type="NCBI Taxonomy" id="1114924"/>
    <lineage>
        <taxon>Bacteria</taxon>
        <taxon>Pseudomonadati</taxon>
        <taxon>Pseudomonadota</taxon>
        <taxon>Alphaproteobacteria</taxon>
        <taxon>Rhodobacterales</taxon>
        <taxon>Paracoccaceae</taxon>
        <taxon>Albimonas</taxon>
    </lineage>
</organism>
<dbReference type="PROSITE" id="PS00571">
    <property type="entry name" value="AMIDASES"/>
    <property type="match status" value="1"/>
</dbReference>
<dbReference type="SUPFAM" id="SSF75304">
    <property type="entry name" value="Amidase signature (AS) enzymes"/>
    <property type="match status" value="1"/>
</dbReference>
<dbReference type="RefSeq" id="WP_092860513.1">
    <property type="nucleotide sequence ID" value="NZ_FOQH01000006.1"/>
</dbReference>